<dbReference type="EC" id="2.1.1.17" evidence="1"/>
<dbReference type="AlphaFoldDB" id="A0AAE4ARL6"/>
<comment type="caution">
    <text evidence="1">The sequence shown here is derived from an EMBL/GenBank/DDBJ whole genome shotgun (WGS) entry which is preliminary data.</text>
</comment>
<dbReference type="GO" id="GO:0032259">
    <property type="term" value="P:methylation"/>
    <property type="evidence" value="ECO:0007669"/>
    <property type="project" value="UniProtKB-KW"/>
</dbReference>
<dbReference type="SUPFAM" id="SSF53335">
    <property type="entry name" value="S-adenosyl-L-methionine-dependent methyltransferases"/>
    <property type="match status" value="1"/>
</dbReference>
<evidence type="ECO:0000313" key="1">
    <source>
        <dbReference type="EMBL" id="MDQ0314203.1"/>
    </source>
</evidence>
<dbReference type="EMBL" id="JAUSUL010000001">
    <property type="protein sequence ID" value="MDQ0314203.1"/>
    <property type="molecule type" value="Genomic_DNA"/>
</dbReference>
<dbReference type="GO" id="GO:0000773">
    <property type="term" value="F:phosphatidyl-N-methylethanolamine N-methyltransferase activity"/>
    <property type="evidence" value="ECO:0007669"/>
    <property type="project" value="UniProtKB-EC"/>
</dbReference>
<reference evidence="1" key="1">
    <citation type="submission" date="2023-07" db="EMBL/GenBank/DDBJ databases">
        <title>Genomic Encyclopedia of Type Strains, Phase IV (KMG-IV): sequencing the most valuable type-strain genomes for metagenomic binning, comparative biology and taxonomic classification.</title>
        <authorList>
            <person name="Goeker M."/>
        </authorList>
    </citation>
    <scope>NUCLEOTIDE SEQUENCE</scope>
    <source>
        <strain evidence="1">DSM 21202</strain>
    </source>
</reference>
<evidence type="ECO:0000313" key="2">
    <source>
        <dbReference type="Proteomes" id="UP001229244"/>
    </source>
</evidence>
<dbReference type="Proteomes" id="UP001229244">
    <property type="component" value="Unassembled WGS sequence"/>
</dbReference>
<sequence>MLAIARTHARRFSDRFVDEVRFLRAWVERPLITGAVAPSGASLSRLMASFVDADCGSPIVELGPGTGVVTDALVKRGIDESRLILIEYSPDFCALLAERFPRATIIEGDAYAMAESLGTPTPGSLAGVVSSLPLFTRPLEARQKLIEDALELNRPGAPFIQFSYALVPPVPEVHGRYGVTRTSWVVRNVPPARVWLYRRAVEAQTDTPTMAA</sequence>
<dbReference type="Gene3D" id="3.40.50.150">
    <property type="entry name" value="Vaccinia Virus protein VP39"/>
    <property type="match status" value="1"/>
</dbReference>
<organism evidence="1 2">
    <name type="scientific">Amorphus orientalis</name>
    <dbReference type="NCBI Taxonomy" id="649198"/>
    <lineage>
        <taxon>Bacteria</taxon>
        <taxon>Pseudomonadati</taxon>
        <taxon>Pseudomonadota</taxon>
        <taxon>Alphaproteobacteria</taxon>
        <taxon>Hyphomicrobiales</taxon>
        <taxon>Amorphaceae</taxon>
        <taxon>Amorphus</taxon>
    </lineage>
</organism>
<dbReference type="InterPro" id="IPR029063">
    <property type="entry name" value="SAM-dependent_MTases_sf"/>
</dbReference>
<gene>
    <name evidence="1" type="ORF">J2S73_000640</name>
</gene>
<keyword evidence="1" id="KW-0808">Transferase</keyword>
<name>A0AAE4ARL6_9HYPH</name>
<dbReference type="EC" id="2.1.1.71" evidence="1"/>
<protein>
    <submittedName>
        <fullName evidence="1">Phosphatidylethanolamine/phosphatidyl-N-methylethanolamine N-methyltransferase</fullName>
        <ecNumber evidence="1">2.1.1.17</ecNumber>
        <ecNumber evidence="1">2.1.1.71</ecNumber>
    </submittedName>
</protein>
<dbReference type="CDD" id="cd02440">
    <property type="entry name" value="AdoMet_MTases"/>
    <property type="match status" value="1"/>
</dbReference>
<proteinExistence type="predicted"/>
<keyword evidence="2" id="KW-1185">Reference proteome</keyword>
<dbReference type="GO" id="GO:0004608">
    <property type="term" value="F:phosphatidylethanolamine N-methyltransferase activity"/>
    <property type="evidence" value="ECO:0007669"/>
    <property type="project" value="UniProtKB-EC"/>
</dbReference>
<dbReference type="RefSeq" id="WP_306883978.1">
    <property type="nucleotide sequence ID" value="NZ_JAUSUL010000001.1"/>
</dbReference>
<accession>A0AAE4ARL6</accession>
<keyword evidence="1" id="KW-0489">Methyltransferase</keyword>